<reference evidence="2 3" key="1">
    <citation type="journal article" date="2013" name="Genome Announc.">
        <title>Whole-genome sequences of five oyster-associated bacteria show potential for crude oil hydrocarbon degradation.</title>
        <authorList>
            <person name="Chauhan A."/>
            <person name="Green S."/>
            <person name="Pathak A."/>
            <person name="Thomas J."/>
            <person name="Venkatramanan R."/>
        </authorList>
    </citation>
    <scope>NUCLEOTIDE SEQUENCE [LARGE SCALE GENOMIC DNA]</scope>
    <source>
        <strain evidence="2 3">MF109</strain>
    </source>
</reference>
<dbReference type="AlphaFoldDB" id="T5KEG1"/>
<organism evidence="2 3">
    <name type="scientific">Microbacterium maritypicum MF109</name>
    <dbReference type="NCBI Taxonomy" id="1333857"/>
    <lineage>
        <taxon>Bacteria</taxon>
        <taxon>Bacillati</taxon>
        <taxon>Actinomycetota</taxon>
        <taxon>Actinomycetes</taxon>
        <taxon>Micrococcales</taxon>
        <taxon>Microbacteriaceae</taxon>
        <taxon>Microbacterium</taxon>
    </lineage>
</organism>
<accession>T5KEG1</accession>
<dbReference type="RefSeq" id="WP_021200974.1">
    <property type="nucleotide sequence ID" value="NZ_ATAO01000206.1"/>
</dbReference>
<evidence type="ECO:0000256" key="1">
    <source>
        <dbReference type="SAM" id="MobiDB-lite"/>
    </source>
</evidence>
<protein>
    <submittedName>
        <fullName evidence="2">Uncharacterized protein</fullName>
    </submittedName>
</protein>
<dbReference type="EMBL" id="ATAO01000206">
    <property type="protein sequence ID" value="EQM74882.1"/>
    <property type="molecule type" value="Genomic_DNA"/>
</dbReference>
<dbReference type="PATRIC" id="fig|1333857.3.peg.3039"/>
<comment type="caution">
    <text evidence="2">The sequence shown here is derived from an EMBL/GenBank/DDBJ whole genome shotgun (WGS) entry which is preliminary data.</text>
</comment>
<dbReference type="Proteomes" id="UP000016033">
    <property type="component" value="Unassembled WGS sequence"/>
</dbReference>
<name>T5KEG1_MICMQ</name>
<sequence>MSTAIEASRHPAGAPQGRGGEFSPRRLTDPEGNLVEETTGSFLYPPDSFASYEEYIEFWESAPISDRVLSNASHAYRSWLQSAEDAYVRANWHRFDEDNQKTEKMLQRKLGANAQELNVASRQKLIDEFRQKYPAEVSPRHMRQVLRAHSIASYGGSIEDPAGQQRVLQYTVQMDGRTMSLDDIVDRYNPIEWADRALTEADLPVVDSLRYLAQANDQRDGYETGEPLVSPY</sequence>
<proteinExistence type="predicted"/>
<evidence type="ECO:0000313" key="2">
    <source>
        <dbReference type="EMBL" id="EQM74882.1"/>
    </source>
</evidence>
<gene>
    <name evidence="2" type="ORF">L687_05325</name>
</gene>
<feature type="region of interest" description="Disordered" evidence="1">
    <location>
        <begin position="1"/>
        <end position="40"/>
    </location>
</feature>
<evidence type="ECO:0000313" key="3">
    <source>
        <dbReference type="Proteomes" id="UP000016033"/>
    </source>
</evidence>